<reference evidence="2" key="1">
    <citation type="journal article" date="2013" name="Nature">
        <title>Draft genome of the wheat A-genome progenitor Triticum urartu.</title>
        <authorList>
            <person name="Ling H.Q."/>
            <person name="Zhao S."/>
            <person name="Liu D."/>
            <person name="Wang J."/>
            <person name="Sun H."/>
            <person name="Zhang C."/>
            <person name="Fan H."/>
            <person name="Li D."/>
            <person name="Dong L."/>
            <person name="Tao Y."/>
            <person name="Gao C."/>
            <person name="Wu H."/>
            <person name="Li Y."/>
            <person name="Cui Y."/>
            <person name="Guo X."/>
            <person name="Zheng S."/>
            <person name="Wang B."/>
            <person name="Yu K."/>
            <person name="Liang Q."/>
            <person name="Yang W."/>
            <person name="Lou X."/>
            <person name="Chen J."/>
            <person name="Feng M."/>
            <person name="Jian J."/>
            <person name="Zhang X."/>
            <person name="Luo G."/>
            <person name="Jiang Y."/>
            <person name="Liu J."/>
            <person name="Wang Z."/>
            <person name="Sha Y."/>
            <person name="Zhang B."/>
            <person name="Wu H."/>
            <person name="Tang D."/>
            <person name="Shen Q."/>
            <person name="Xue P."/>
            <person name="Zou S."/>
            <person name="Wang X."/>
            <person name="Liu X."/>
            <person name="Wang F."/>
            <person name="Yang Y."/>
            <person name="An X."/>
            <person name="Dong Z."/>
            <person name="Zhang K."/>
            <person name="Zhang X."/>
            <person name="Luo M.C."/>
            <person name="Dvorak J."/>
            <person name="Tong Y."/>
            <person name="Wang J."/>
            <person name="Yang H."/>
            <person name="Li Z."/>
            <person name="Wang D."/>
            <person name="Zhang A."/>
            <person name="Wang J."/>
        </authorList>
    </citation>
    <scope>NUCLEOTIDE SEQUENCE</scope>
    <source>
        <strain evidence="2">cv. G1812</strain>
    </source>
</reference>
<dbReference type="Pfam" id="PF03140">
    <property type="entry name" value="DUF247"/>
    <property type="match status" value="1"/>
</dbReference>
<dbReference type="PANTHER" id="PTHR31170">
    <property type="entry name" value="BNAC04G53230D PROTEIN"/>
    <property type="match status" value="1"/>
</dbReference>
<proteinExistence type="predicted"/>
<keyword evidence="2" id="KW-1185">Reference proteome</keyword>
<protein>
    <submittedName>
        <fullName evidence="1">Uncharacterized protein</fullName>
    </submittedName>
</protein>
<reference evidence="1" key="3">
    <citation type="submission" date="2022-06" db="UniProtKB">
        <authorList>
            <consortium name="EnsemblPlants"/>
        </authorList>
    </citation>
    <scope>IDENTIFICATION</scope>
</reference>
<evidence type="ECO:0000313" key="1">
    <source>
        <dbReference type="EnsemblPlants" id="TuG1812G0200006362.01.T01"/>
    </source>
</evidence>
<dbReference type="PANTHER" id="PTHR31170:SF18">
    <property type="entry name" value="(WILD MALAYSIAN BANANA) HYPOTHETICAL PROTEIN"/>
    <property type="match status" value="1"/>
</dbReference>
<reference evidence="1" key="2">
    <citation type="submission" date="2018-03" db="EMBL/GenBank/DDBJ databases">
        <title>The Triticum urartu genome reveals the dynamic nature of wheat genome evolution.</title>
        <authorList>
            <person name="Ling H."/>
            <person name="Ma B."/>
            <person name="Shi X."/>
            <person name="Liu H."/>
            <person name="Dong L."/>
            <person name="Sun H."/>
            <person name="Cao Y."/>
            <person name="Gao Q."/>
            <person name="Zheng S."/>
            <person name="Li Y."/>
            <person name="Yu Y."/>
            <person name="Du H."/>
            <person name="Qi M."/>
            <person name="Li Y."/>
            <person name="Yu H."/>
            <person name="Cui Y."/>
            <person name="Wang N."/>
            <person name="Chen C."/>
            <person name="Wu H."/>
            <person name="Zhao Y."/>
            <person name="Zhang J."/>
            <person name="Li Y."/>
            <person name="Zhou W."/>
            <person name="Zhang B."/>
            <person name="Hu W."/>
            <person name="Eijk M."/>
            <person name="Tang J."/>
            <person name="Witsenboer H."/>
            <person name="Zhao S."/>
            <person name="Li Z."/>
            <person name="Zhang A."/>
            <person name="Wang D."/>
            <person name="Liang C."/>
        </authorList>
    </citation>
    <scope>NUCLEOTIDE SEQUENCE [LARGE SCALE GENOMIC DNA]</scope>
    <source>
        <strain evidence="1">cv. G1812</strain>
    </source>
</reference>
<dbReference type="EnsemblPlants" id="TuG1812G0200006362.01.T01">
    <property type="protein sequence ID" value="TuG1812G0200006362.01.T01"/>
    <property type="gene ID" value="TuG1812G0200006362.01"/>
</dbReference>
<accession>A0A8R7PLM8</accession>
<organism evidence="1 2">
    <name type="scientific">Triticum urartu</name>
    <name type="common">Red wild einkorn</name>
    <name type="synonym">Crithodium urartu</name>
    <dbReference type="NCBI Taxonomy" id="4572"/>
    <lineage>
        <taxon>Eukaryota</taxon>
        <taxon>Viridiplantae</taxon>
        <taxon>Streptophyta</taxon>
        <taxon>Embryophyta</taxon>
        <taxon>Tracheophyta</taxon>
        <taxon>Spermatophyta</taxon>
        <taxon>Magnoliopsida</taxon>
        <taxon>Liliopsida</taxon>
        <taxon>Poales</taxon>
        <taxon>Poaceae</taxon>
        <taxon>BOP clade</taxon>
        <taxon>Pooideae</taxon>
        <taxon>Triticodae</taxon>
        <taxon>Triticeae</taxon>
        <taxon>Triticinae</taxon>
        <taxon>Triticum</taxon>
    </lineage>
</organism>
<dbReference type="Proteomes" id="UP000015106">
    <property type="component" value="Chromosome 2"/>
</dbReference>
<dbReference type="Gramene" id="TuG1812G0200006362.01.T01">
    <property type="protein sequence ID" value="TuG1812G0200006362.01.T01"/>
    <property type="gene ID" value="TuG1812G0200006362.01"/>
</dbReference>
<name>A0A8R7PLM8_TRIUA</name>
<evidence type="ECO:0000313" key="2">
    <source>
        <dbReference type="Proteomes" id="UP000015106"/>
    </source>
</evidence>
<dbReference type="AlphaFoldDB" id="A0A8R7PLM8"/>
<dbReference type="InterPro" id="IPR004158">
    <property type="entry name" value="DUF247_pln"/>
</dbReference>
<sequence length="140" mass="16249">MSSSWVVDVEYAKPQAKVERWVVDMEKKLEDVEPPVKAEKWPKHIIFRVPLRFKSKMVDGRANSLYKPQTVSLGPFHHDDEELKPMEEQKLRAVRHLLGRVSCKTTFAKLVAAVEEVADELQDAYMELGDEWRGEENRGK</sequence>